<evidence type="ECO:0000259" key="1">
    <source>
        <dbReference type="Pfam" id="PF13474"/>
    </source>
</evidence>
<protein>
    <submittedName>
        <fullName evidence="2">DUF4440 domain-containing protein</fullName>
    </submittedName>
</protein>
<name>A0A5R9R830_9PSED</name>
<dbReference type="InterPro" id="IPR032710">
    <property type="entry name" value="NTF2-like_dom_sf"/>
</dbReference>
<dbReference type="OrthoDB" id="9812295at2"/>
<dbReference type="EMBL" id="SWDV01000009">
    <property type="protein sequence ID" value="TLX79044.1"/>
    <property type="molecule type" value="Genomic_DNA"/>
</dbReference>
<reference evidence="2 3" key="1">
    <citation type="submission" date="2019-04" db="EMBL/GenBank/DDBJ databases">
        <authorList>
            <person name="Li M."/>
        </authorList>
    </citation>
    <scope>NUCLEOTIDE SEQUENCE [LARGE SCALE GENOMIC DNA]</scope>
    <source>
        <strain evidence="2 3">LAM1902</strain>
    </source>
</reference>
<evidence type="ECO:0000313" key="3">
    <source>
        <dbReference type="Proteomes" id="UP000306635"/>
    </source>
</evidence>
<dbReference type="RefSeq" id="WP_138521490.1">
    <property type="nucleotide sequence ID" value="NZ_JAOCBK010000001.1"/>
</dbReference>
<feature type="domain" description="SnoaL-like" evidence="1">
    <location>
        <begin position="15"/>
        <end position="134"/>
    </location>
</feature>
<proteinExistence type="predicted"/>
<dbReference type="Gene3D" id="3.10.450.50">
    <property type="match status" value="1"/>
</dbReference>
<sequence>MTAAEKNAAHAELHALLESWLKAVRASDVEGITRHYTRDILAFDAVKQLQFKGVEAYASHWRDCTQMCREPTFEIQELSFEGGSGETAFGHYLAYCGGTDDKGQHNASWARVSVGLRREAGQWKIAHEHFSIPFDPATGQLLFDAKP</sequence>
<dbReference type="Pfam" id="PF13474">
    <property type="entry name" value="SnoaL_3"/>
    <property type="match status" value="1"/>
</dbReference>
<comment type="caution">
    <text evidence="2">The sequence shown here is derived from an EMBL/GenBank/DDBJ whole genome shotgun (WGS) entry which is preliminary data.</text>
</comment>
<dbReference type="InterPro" id="IPR037401">
    <property type="entry name" value="SnoaL-like"/>
</dbReference>
<dbReference type="SUPFAM" id="SSF54427">
    <property type="entry name" value="NTF2-like"/>
    <property type="match status" value="1"/>
</dbReference>
<gene>
    <name evidence="2" type="ORF">FAS41_09290</name>
</gene>
<dbReference type="Proteomes" id="UP000306635">
    <property type="component" value="Unassembled WGS sequence"/>
</dbReference>
<keyword evidence="3" id="KW-1185">Reference proteome</keyword>
<accession>A0A5R9R830</accession>
<organism evidence="2 3">
    <name type="scientific">Pseudomonas nicosulfuronedens</name>
    <dbReference type="NCBI Taxonomy" id="2571105"/>
    <lineage>
        <taxon>Bacteria</taxon>
        <taxon>Pseudomonadati</taxon>
        <taxon>Pseudomonadota</taxon>
        <taxon>Gammaproteobacteria</taxon>
        <taxon>Pseudomonadales</taxon>
        <taxon>Pseudomonadaceae</taxon>
        <taxon>Pseudomonas</taxon>
    </lineage>
</organism>
<dbReference type="AlphaFoldDB" id="A0A5R9R830"/>
<evidence type="ECO:0000313" key="2">
    <source>
        <dbReference type="EMBL" id="TLX79044.1"/>
    </source>
</evidence>